<dbReference type="EMBL" id="MN739563">
    <property type="protein sequence ID" value="QHT13107.1"/>
    <property type="molecule type" value="Genomic_DNA"/>
</dbReference>
<protein>
    <submittedName>
        <fullName evidence="1">Uncharacterized protein</fullName>
    </submittedName>
</protein>
<organism evidence="1">
    <name type="scientific">viral metagenome</name>
    <dbReference type="NCBI Taxonomy" id="1070528"/>
    <lineage>
        <taxon>unclassified sequences</taxon>
        <taxon>metagenomes</taxon>
        <taxon>organismal metagenomes</taxon>
    </lineage>
</organism>
<name>A0A6C0D9B6_9ZZZZ</name>
<reference evidence="1" key="1">
    <citation type="journal article" date="2020" name="Nature">
        <title>Giant virus diversity and host interactions through global metagenomics.</title>
        <authorList>
            <person name="Schulz F."/>
            <person name="Roux S."/>
            <person name="Paez-Espino D."/>
            <person name="Jungbluth S."/>
            <person name="Walsh D.A."/>
            <person name="Denef V.J."/>
            <person name="McMahon K.D."/>
            <person name="Konstantinidis K.T."/>
            <person name="Eloe-Fadrosh E.A."/>
            <person name="Kyrpides N.C."/>
            <person name="Woyke T."/>
        </authorList>
    </citation>
    <scope>NUCLEOTIDE SEQUENCE</scope>
    <source>
        <strain evidence="1">GVMAG-M-3300023174-131</strain>
    </source>
</reference>
<dbReference type="AlphaFoldDB" id="A0A6C0D9B6"/>
<accession>A0A6C0D9B6</accession>
<evidence type="ECO:0000313" key="1">
    <source>
        <dbReference type="EMBL" id="QHT13107.1"/>
    </source>
</evidence>
<proteinExistence type="predicted"/>
<sequence length="223" mass="26411">MLSKVNSANYFLGTPAILNYKYSYDNIHDNLNGYLLIKNNNDNIFMLNYKKNKIYKHNKIQIEFNHLNFIKQIDSFDQNNILIANKIRICVLSYCKINNINTVLGIGGEYYIYFPFIDAKKYFGISNHKSIIEDAQNICSENYLVDYNSNNYPLILTADIIILNVFNIHHKIIEYIKIIKFRRLIIISCNLSDNKLDLLVKNFKILKIKYFKNFNNWIRVIII</sequence>